<dbReference type="EMBL" id="JBANAX010000402">
    <property type="protein sequence ID" value="KAL1209956.1"/>
    <property type="molecule type" value="Genomic_DNA"/>
</dbReference>
<proteinExistence type="predicted"/>
<accession>A0ABD1BF85</accession>
<feature type="compositionally biased region" description="Polar residues" evidence="1">
    <location>
        <begin position="294"/>
        <end position="311"/>
    </location>
</feature>
<organism evidence="4 5">
    <name type="scientific">Cardamine amara subsp. amara</name>
    <dbReference type="NCBI Taxonomy" id="228776"/>
    <lineage>
        <taxon>Eukaryota</taxon>
        <taxon>Viridiplantae</taxon>
        <taxon>Streptophyta</taxon>
        <taxon>Embryophyta</taxon>
        <taxon>Tracheophyta</taxon>
        <taxon>Spermatophyta</taxon>
        <taxon>Magnoliopsida</taxon>
        <taxon>eudicotyledons</taxon>
        <taxon>Gunneridae</taxon>
        <taxon>Pentapetalae</taxon>
        <taxon>rosids</taxon>
        <taxon>malvids</taxon>
        <taxon>Brassicales</taxon>
        <taxon>Brassicaceae</taxon>
        <taxon>Cardamineae</taxon>
        <taxon>Cardamine</taxon>
    </lineage>
</organism>
<dbReference type="InterPro" id="IPR058354">
    <property type="entry name" value="DUF8041"/>
</dbReference>
<feature type="domain" description="Hsps-like putative alpha-crystallin-like" evidence="2">
    <location>
        <begin position="368"/>
        <end position="475"/>
    </location>
</feature>
<evidence type="ECO:0008006" key="6">
    <source>
        <dbReference type="Google" id="ProtNLM"/>
    </source>
</evidence>
<dbReference type="Pfam" id="PF26144">
    <property type="entry name" value="ACL_Hsps-like"/>
    <property type="match status" value="1"/>
</dbReference>
<feature type="domain" description="DUF8041" evidence="3">
    <location>
        <begin position="96"/>
        <end position="262"/>
    </location>
</feature>
<evidence type="ECO:0000259" key="2">
    <source>
        <dbReference type="Pfam" id="PF26144"/>
    </source>
</evidence>
<evidence type="ECO:0000313" key="4">
    <source>
        <dbReference type="EMBL" id="KAL1209956.1"/>
    </source>
</evidence>
<evidence type="ECO:0000313" key="5">
    <source>
        <dbReference type="Proteomes" id="UP001558713"/>
    </source>
</evidence>
<evidence type="ECO:0000259" key="3">
    <source>
        <dbReference type="Pfam" id="PF26145"/>
    </source>
</evidence>
<dbReference type="Gene3D" id="2.60.40.790">
    <property type="match status" value="1"/>
</dbReference>
<feature type="region of interest" description="Disordered" evidence="1">
    <location>
        <begin position="45"/>
        <end position="66"/>
    </location>
</feature>
<reference evidence="4 5" key="1">
    <citation type="submission" date="2024-04" db="EMBL/GenBank/DDBJ databases">
        <title>Genome assembly C_amara_ONT_v2.</title>
        <authorList>
            <person name="Yant L."/>
            <person name="Moore C."/>
            <person name="Slenker M."/>
        </authorList>
    </citation>
    <scope>NUCLEOTIDE SEQUENCE [LARGE SCALE GENOMIC DNA]</scope>
    <source>
        <tissue evidence="4">Leaf</tissue>
    </source>
</reference>
<dbReference type="Pfam" id="PF26145">
    <property type="entry name" value="DUF8041"/>
    <property type="match status" value="1"/>
</dbReference>
<gene>
    <name evidence="4" type="ORF">V5N11_020521</name>
</gene>
<dbReference type="PANTHER" id="PTHR33981">
    <property type="entry name" value="EXPRESSED PROTEIN"/>
    <property type="match status" value="1"/>
</dbReference>
<dbReference type="PANTHER" id="PTHR33981:SF3">
    <property type="entry name" value="EXPRESSED PROTEIN"/>
    <property type="match status" value="1"/>
</dbReference>
<feature type="compositionally biased region" description="Polar residues" evidence="1">
    <location>
        <begin position="274"/>
        <end position="285"/>
    </location>
</feature>
<dbReference type="AlphaFoldDB" id="A0ABD1BF85"/>
<keyword evidence="5" id="KW-1185">Reference proteome</keyword>
<name>A0ABD1BF85_CARAN</name>
<comment type="caution">
    <text evidence="4">The sequence shown here is derived from an EMBL/GenBank/DDBJ whole genome shotgun (WGS) entry which is preliminary data.</text>
</comment>
<dbReference type="Proteomes" id="UP001558713">
    <property type="component" value="Unassembled WGS sequence"/>
</dbReference>
<protein>
    <recommendedName>
        <fullName evidence="6">HSP20-like chaperones superfamily protein</fullName>
    </recommendedName>
</protein>
<feature type="region of interest" description="Disordered" evidence="1">
    <location>
        <begin position="272"/>
        <end position="316"/>
    </location>
</feature>
<dbReference type="InterPro" id="IPR008978">
    <property type="entry name" value="HSP20-like_chaperone"/>
</dbReference>
<dbReference type="InterPro" id="IPR058937">
    <property type="entry name" value="ACL_Hsps-like_put"/>
</dbReference>
<sequence length="501" mass="56690">MVDTLFNVLKMENHHPSTLLSMDSSASSHEELDLEMNNRQSLLSGPPDINLPLSAERSPPPQPWNQDSCDILDVGLGSQAYETENYMSVVPKVGRKCAKRVDSVWGAWFFFSFYFKPALNEKSKAKIVRDSNGISGFDKTDLKLDVFLVQHDMENMYMWVFKERPENALGKMQLRSYMNGHSRQGDRLFPFSVDKGFVRSHRMQRKHYRGLSNPQCVHGIELVPLPNLTCLDEEERKRWMELTGRDLNFTIPPEASDFGSWRNLPNTDFELERPTTSSLKNTSASHSKKLLNGSGLNLSTQPSNHSNGEATSSHKKRKDLFSNGIHEEECCLTVNPPPPLVNEAHQNELPNWSNEFTGVMKNVYGPMTAAKTIYEDEEGYLIIISLPFVDLNSVKVTWFNTLTHGIIKLSCVSKSRVPFIKMHDRTFKLTDPASEHCPPGEFVREIPLSTRIPEDANIEAYYGGTGSVLEILVPKLRAGPEEHEVRVCLRPHLGGNDLMLT</sequence>
<evidence type="ECO:0000256" key="1">
    <source>
        <dbReference type="SAM" id="MobiDB-lite"/>
    </source>
</evidence>
<dbReference type="CDD" id="cd06464">
    <property type="entry name" value="ACD_sHsps-like"/>
    <property type="match status" value="1"/>
</dbReference>